<name>A0ABQ3QV91_9ACTN</name>
<evidence type="ECO:0000313" key="1">
    <source>
        <dbReference type="EMBL" id="GHI41205.1"/>
    </source>
</evidence>
<keyword evidence="2" id="KW-1185">Reference proteome</keyword>
<proteinExistence type="predicted"/>
<accession>A0ABQ3QV91</accession>
<dbReference type="EMBL" id="BNDY01000017">
    <property type="protein sequence ID" value="GHI41205.1"/>
    <property type="molecule type" value="Genomic_DNA"/>
</dbReference>
<organism evidence="1 2">
    <name type="scientific">Streptomyces violascens</name>
    <dbReference type="NCBI Taxonomy" id="67381"/>
    <lineage>
        <taxon>Bacteria</taxon>
        <taxon>Bacillati</taxon>
        <taxon>Actinomycetota</taxon>
        <taxon>Actinomycetes</taxon>
        <taxon>Kitasatosporales</taxon>
        <taxon>Streptomycetaceae</taxon>
        <taxon>Streptomyces</taxon>
    </lineage>
</organism>
<sequence length="172" mass="18935">MILSDGDMRLAARDFFSPALLLEFIGLADSEARAAWGERVMKERGLRFTQRRQPGDPDAGALTIWTPAPGGFRYAVEAKAAQRTGYATWNEVHAVIVERLTAARHVALREAVENFQAHDAGYVPGPVPFATSEMWRAQFYEPWSSRSCALQLDAASALLSILPGANENPTLF</sequence>
<evidence type="ECO:0000313" key="2">
    <source>
        <dbReference type="Proteomes" id="UP001050808"/>
    </source>
</evidence>
<gene>
    <name evidence="1" type="ORF">Sviol_56130</name>
</gene>
<reference evidence="1" key="1">
    <citation type="submission" date="2024-05" db="EMBL/GenBank/DDBJ databases">
        <title>Whole genome shotgun sequence of Streptomyces violascens NBRC 12920.</title>
        <authorList>
            <person name="Komaki H."/>
            <person name="Tamura T."/>
        </authorList>
    </citation>
    <scope>NUCLEOTIDE SEQUENCE</scope>
    <source>
        <strain evidence="1">NBRC 12920</strain>
    </source>
</reference>
<dbReference type="Proteomes" id="UP001050808">
    <property type="component" value="Unassembled WGS sequence"/>
</dbReference>
<comment type="caution">
    <text evidence="1">The sequence shown here is derived from an EMBL/GenBank/DDBJ whole genome shotgun (WGS) entry which is preliminary data.</text>
</comment>
<protein>
    <submittedName>
        <fullName evidence="1">Uncharacterized protein</fullName>
    </submittedName>
</protein>
<dbReference type="RefSeq" id="WP_189966445.1">
    <property type="nucleotide sequence ID" value="NZ_BMUA01000016.1"/>
</dbReference>